<keyword evidence="7 15" id="KW-0808">Transferase</keyword>
<dbReference type="Gene3D" id="3.30.2130.10">
    <property type="entry name" value="VC0802-like"/>
    <property type="match status" value="1"/>
</dbReference>
<comment type="catalytic activity">
    <reaction evidence="13 15">
        <text>L-aspartate + ATP = 4-phospho-L-aspartate + ADP</text>
        <dbReference type="Rhea" id="RHEA:23776"/>
        <dbReference type="ChEBI" id="CHEBI:29991"/>
        <dbReference type="ChEBI" id="CHEBI:30616"/>
        <dbReference type="ChEBI" id="CHEBI:57535"/>
        <dbReference type="ChEBI" id="CHEBI:456216"/>
        <dbReference type="EC" id="2.7.2.4"/>
    </reaction>
</comment>
<evidence type="ECO:0000256" key="5">
    <source>
        <dbReference type="ARBA" id="ARBA00010122"/>
    </source>
</evidence>
<comment type="function">
    <text evidence="1">Catalyzes the phosphorylation of the beta-carboxyl group of aspartic acid with ATP to yield 4-phospho-L-aspartate, which is involved in the branched biosynthetic pathway leading to the biosynthesis of amino acids threonine, isoleucine and methionine.</text>
</comment>
<proteinExistence type="inferred from homology"/>
<dbReference type="PANTHER" id="PTHR21499:SF3">
    <property type="entry name" value="ASPARTOKINASE"/>
    <property type="match status" value="1"/>
</dbReference>
<keyword evidence="20" id="KW-1185">Reference proteome</keyword>
<dbReference type="NCBIfam" id="TIGR00657">
    <property type="entry name" value="asp_kinases"/>
    <property type="match status" value="1"/>
</dbReference>
<feature type="binding site" evidence="14">
    <location>
        <position position="189"/>
    </location>
    <ligand>
        <name>ATP</name>
        <dbReference type="ChEBI" id="CHEBI:30616"/>
    </ligand>
</feature>
<dbReference type="Pfam" id="PF00696">
    <property type="entry name" value="AA_kinase"/>
    <property type="match status" value="1"/>
</dbReference>
<evidence type="ECO:0000313" key="19">
    <source>
        <dbReference type="EMBL" id="KXG75806.1"/>
    </source>
</evidence>
<evidence type="ECO:0000256" key="8">
    <source>
        <dbReference type="ARBA" id="ARBA00022741"/>
    </source>
</evidence>
<dbReference type="InterPro" id="IPR036393">
    <property type="entry name" value="AceGlu_kinase-like_sf"/>
</dbReference>
<protein>
    <recommendedName>
        <fullName evidence="15">Aspartokinase</fullName>
        <ecNumber evidence="15">2.7.2.4</ecNumber>
    </recommendedName>
</protein>
<keyword evidence="10 14" id="KW-0067">ATP-binding</keyword>
<reference evidence="19 20" key="1">
    <citation type="submission" date="2015-12" db="EMBL/GenBank/DDBJ databases">
        <title>Draft genome sequence of the thermoanaerobe Thermotalea metallivorans, an isolate from the runoff channel of the Great Artesian Basin, Australia.</title>
        <authorList>
            <person name="Patel B.K."/>
        </authorList>
    </citation>
    <scope>NUCLEOTIDE SEQUENCE [LARGE SCALE GENOMIC DNA]</scope>
    <source>
        <strain evidence="19 20">B2-1</strain>
    </source>
</reference>
<evidence type="ECO:0000259" key="17">
    <source>
        <dbReference type="Pfam" id="PF00696"/>
    </source>
</evidence>
<keyword evidence="9 15" id="KW-0418">Kinase</keyword>
<evidence type="ECO:0000256" key="14">
    <source>
        <dbReference type="PIRSR" id="PIRSR000726-1"/>
    </source>
</evidence>
<dbReference type="UniPathway" id="UPA00051">
    <property type="reaction ID" value="UER00462"/>
</dbReference>
<evidence type="ECO:0000256" key="10">
    <source>
        <dbReference type="ARBA" id="ARBA00022840"/>
    </source>
</evidence>
<dbReference type="RefSeq" id="WP_068556154.1">
    <property type="nucleotide sequence ID" value="NZ_LOEE01000031.1"/>
</dbReference>
<dbReference type="EMBL" id="LOEE01000031">
    <property type="protein sequence ID" value="KXG75806.1"/>
    <property type="molecule type" value="Genomic_DNA"/>
</dbReference>
<name>A0A140L5I1_9FIRM</name>
<feature type="binding site" evidence="14">
    <location>
        <position position="52"/>
    </location>
    <ligand>
        <name>substrate</name>
    </ligand>
</feature>
<dbReference type="PANTHER" id="PTHR21499">
    <property type="entry name" value="ASPARTATE KINASE"/>
    <property type="match status" value="1"/>
</dbReference>
<evidence type="ECO:0000256" key="4">
    <source>
        <dbReference type="ARBA" id="ARBA00005139"/>
    </source>
</evidence>
<dbReference type="PIRSF" id="PIRSF000726">
    <property type="entry name" value="Asp_kin"/>
    <property type="match status" value="1"/>
</dbReference>
<dbReference type="GO" id="GO:0009089">
    <property type="term" value="P:lysine biosynthetic process via diaminopimelate"/>
    <property type="evidence" value="ECO:0007669"/>
    <property type="project" value="UniProtKB-UniPathway"/>
</dbReference>
<dbReference type="InterPro" id="IPR045865">
    <property type="entry name" value="ACT-like_dom_sf"/>
</dbReference>
<sequence length="405" mass="44350">MNIIIQKFGGTSVATKELREKVARKVIQTKEEGKSPVVVVSAMGRSGDPYATDTLINLANHVFPEHSSRELDMMMACGEIISAVIMANTIKFMGYDAVALAGFQAGIITDDHYGDAEVIRVDGENILSLIKKGKIPVVAGFQGITVSGDITTLGRGGSDTTAALLGEALHADVVEIYTDVDGVMTADPRLVPEAKVIDTICYDEIYQMAEDGAKVVHPRAVEIARRGNITLKIKNTFSDAPGTTINGQMGFRNKSYRSMAGDDLITAIAHKNNITQVTVYFEDSVEANELLMNELTIHHISIDLINFFADRKIFTIDEKYTDLLEQILAKHHYQYQCIRGCSKITAIGHKIRGVPGVMARIVKALSHQGIKILQTSDSHTTISCLVRGEDMERAVNALHREFQLS</sequence>
<keyword evidence="11" id="KW-0220">Diaminopimelate biosynthesis</keyword>
<dbReference type="UniPathway" id="UPA00034">
    <property type="reaction ID" value="UER00015"/>
</dbReference>
<dbReference type="NCBIfam" id="NF006068">
    <property type="entry name" value="PRK08210.1"/>
    <property type="match status" value="1"/>
</dbReference>
<feature type="binding site" evidence="14">
    <location>
        <begin position="7"/>
        <end position="10"/>
    </location>
    <ligand>
        <name>ATP</name>
        <dbReference type="ChEBI" id="CHEBI:30616"/>
    </ligand>
</feature>
<dbReference type="InterPro" id="IPR001341">
    <property type="entry name" value="Asp_kinase"/>
</dbReference>
<dbReference type="GO" id="GO:0004072">
    <property type="term" value="F:aspartate kinase activity"/>
    <property type="evidence" value="ECO:0007669"/>
    <property type="project" value="UniProtKB-EC"/>
</dbReference>
<feature type="binding site" evidence="14">
    <location>
        <begin position="178"/>
        <end position="179"/>
    </location>
    <ligand>
        <name>ATP</name>
        <dbReference type="ChEBI" id="CHEBI:30616"/>
    </ligand>
</feature>
<evidence type="ECO:0000256" key="13">
    <source>
        <dbReference type="ARBA" id="ARBA00047872"/>
    </source>
</evidence>
<evidence type="ECO:0000256" key="7">
    <source>
        <dbReference type="ARBA" id="ARBA00022679"/>
    </source>
</evidence>
<dbReference type="Proteomes" id="UP000070456">
    <property type="component" value="Unassembled WGS sequence"/>
</dbReference>
<comment type="pathway">
    <text evidence="3 16">Amino-acid biosynthesis; L-methionine biosynthesis via de novo pathway; L-homoserine from L-aspartate: step 1/3.</text>
</comment>
<keyword evidence="6 16" id="KW-0028">Amino-acid biosynthesis</keyword>
<evidence type="ECO:0000256" key="3">
    <source>
        <dbReference type="ARBA" id="ARBA00004986"/>
    </source>
</evidence>
<dbReference type="STRING" id="520762.AN619_15600"/>
<evidence type="ECO:0000313" key="20">
    <source>
        <dbReference type="Proteomes" id="UP000070456"/>
    </source>
</evidence>
<evidence type="ECO:0000256" key="6">
    <source>
        <dbReference type="ARBA" id="ARBA00022605"/>
    </source>
</evidence>
<feature type="domain" description="Aspartate/glutamate/uridylate kinase" evidence="17">
    <location>
        <begin position="2"/>
        <end position="235"/>
    </location>
</feature>
<dbReference type="OrthoDB" id="9799110at2"/>
<evidence type="ECO:0000256" key="11">
    <source>
        <dbReference type="ARBA" id="ARBA00022915"/>
    </source>
</evidence>
<feature type="domain" description="CASTOR ACT" evidence="18">
    <location>
        <begin position="339"/>
        <end position="400"/>
    </location>
</feature>
<dbReference type="Pfam" id="PF13840">
    <property type="entry name" value="ACT_7"/>
    <property type="match status" value="1"/>
</dbReference>
<dbReference type="CDD" id="cd04937">
    <property type="entry name" value="ACT_AKi-DapG-BS_2"/>
    <property type="match status" value="1"/>
</dbReference>
<dbReference type="AlphaFoldDB" id="A0A140L5I1"/>
<evidence type="ECO:0000256" key="16">
    <source>
        <dbReference type="RuleBase" id="RU004249"/>
    </source>
</evidence>
<keyword evidence="12" id="KW-0457">Lysine biosynthesis</keyword>
<comment type="pathway">
    <text evidence="4 16">Amino-acid biosynthesis; L-threonine biosynthesis; L-threonine from L-aspartate: step 1/5.</text>
</comment>
<evidence type="ECO:0000256" key="2">
    <source>
        <dbReference type="ARBA" id="ARBA00004766"/>
    </source>
</evidence>
<dbReference type="SUPFAM" id="SSF55021">
    <property type="entry name" value="ACT-like"/>
    <property type="match status" value="2"/>
</dbReference>
<dbReference type="UniPathway" id="UPA00050">
    <property type="reaction ID" value="UER00461"/>
</dbReference>
<evidence type="ECO:0000256" key="1">
    <source>
        <dbReference type="ARBA" id="ARBA00003121"/>
    </source>
</evidence>
<feature type="binding site" evidence="14">
    <location>
        <begin position="214"/>
        <end position="215"/>
    </location>
    <ligand>
        <name>ATP</name>
        <dbReference type="ChEBI" id="CHEBI:30616"/>
    </ligand>
</feature>
<organism evidence="19 20">
    <name type="scientific">Thermotalea metallivorans</name>
    <dbReference type="NCBI Taxonomy" id="520762"/>
    <lineage>
        <taxon>Bacteria</taxon>
        <taxon>Bacillati</taxon>
        <taxon>Bacillota</taxon>
        <taxon>Clostridia</taxon>
        <taxon>Peptostreptococcales</taxon>
        <taxon>Thermotaleaceae</taxon>
        <taxon>Thermotalea</taxon>
    </lineage>
</organism>
<dbReference type="InterPro" id="IPR027795">
    <property type="entry name" value="CASTOR_ACT_dom"/>
</dbReference>
<dbReference type="GO" id="GO:0019877">
    <property type="term" value="P:diaminopimelate biosynthetic process"/>
    <property type="evidence" value="ECO:0007669"/>
    <property type="project" value="UniProtKB-KW"/>
</dbReference>
<comment type="similarity">
    <text evidence="5 15">Belongs to the aspartokinase family.</text>
</comment>
<dbReference type="PROSITE" id="PS00324">
    <property type="entry name" value="ASPARTOKINASE"/>
    <property type="match status" value="1"/>
</dbReference>
<dbReference type="InterPro" id="IPR005260">
    <property type="entry name" value="Asp_kin_monofn"/>
</dbReference>
<dbReference type="Gene3D" id="3.40.1160.10">
    <property type="entry name" value="Acetylglutamate kinase-like"/>
    <property type="match status" value="1"/>
</dbReference>
<dbReference type="GO" id="GO:0009090">
    <property type="term" value="P:homoserine biosynthetic process"/>
    <property type="evidence" value="ECO:0007669"/>
    <property type="project" value="TreeGrafter"/>
</dbReference>
<dbReference type="GO" id="GO:0005524">
    <property type="term" value="F:ATP binding"/>
    <property type="evidence" value="ECO:0007669"/>
    <property type="project" value="UniProtKB-KW"/>
</dbReference>
<dbReference type="GO" id="GO:0005829">
    <property type="term" value="C:cytosol"/>
    <property type="evidence" value="ECO:0007669"/>
    <property type="project" value="TreeGrafter"/>
</dbReference>
<evidence type="ECO:0000256" key="9">
    <source>
        <dbReference type="ARBA" id="ARBA00022777"/>
    </source>
</evidence>
<evidence type="ECO:0000259" key="18">
    <source>
        <dbReference type="Pfam" id="PF13840"/>
    </source>
</evidence>
<feature type="binding site" evidence="14">
    <location>
        <position position="79"/>
    </location>
    <ligand>
        <name>substrate</name>
    </ligand>
</feature>
<keyword evidence="8 14" id="KW-0547">Nucleotide-binding</keyword>
<evidence type="ECO:0000256" key="12">
    <source>
        <dbReference type="ARBA" id="ARBA00023154"/>
    </source>
</evidence>
<dbReference type="EC" id="2.7.2.4" evidence="15"/>
<accession>A0A140L5I1</accession>
<evidence type="ECO:0000256" key="15">
    <source>
        <dbReference type="RuleBase" id="RU003448"/>
    </source>
</evidence>
<dbReference type="InterPro" id="IPR018042">
    <property type="entry name" value="Aspartate_kinase_CS"/>
</dbReference>
<gene>
    <name evidence="19" type="primary">lysC_2</name>
    <name evidence="19" type="ORF">AN619_15600</name>
</gene>
<dbReference type="FunFam" id="3.40.1160.10:FF:000002">
    <property type="entry name" value="Aspartokinase"/>
    <property type="match status" value="1"/>
</dbReference>
<dbReference type="PATRIC" id="fig|520762.4.peg.1728"/>
<dbReference type="InterPro" id="IPR001048">
    <property type="entry name" value="Asp/Glu/Uridylate_kinase"/>
</dbReference>
<comment type="caution">
    <text evidence="19">The sequence shown here is derived from an EMBL/GenBank/DDBJ whole genome shotgun (WGS) entry which is preliminary data.</text>
</comment>
<dbReference type="SUPFAM" id="SSF53633">
    <property type="entry name" value="Carbamate kinase-like"/>
    <property type="match status" value="1"/>
</dbReference>
<dbReference type="GO" id="GO:0009088">
    <property type="term" value="P:threonine biosynthetic process"/>
    <property type="evidence" value="ECO:0007669"/>
    <property type="project" value="UniProtKB-UniPathway"/>
</dbReference>
<comment type="pathway">
    <text evidence="2 16">Amino-acid biosynthesis; L-lysine biosynthesis via DAP pathway; (S)-tetrahydrodipicolinate from L-aspartate: step 1/4.</text>
</comment>